<keyword evidence="3" id="KW-0677">Repeat</keyword>
<name>A0ABR3Y281_9PEZI</name>
<dbReference type="Proteomes" id="UP001586593">
    <property type="component" value="Unassembled WGS sequence"/>
</dbReference>
<feature type="region of interest" description="Disordered" evidence="7">
    <location>
        <begin position="1"/>
        <end position="126"/>
    </location>
</feature>
<keyword evidence="6" id="KW-0175">Coiled coil</keyword>
<feature type="compositionally biased region" description="Basic and acidic residues" evidence="7">
    <location>
        <begin position="100"/>
        <end position="116"/>
    </location>
</feature>
<dbReference type="PANTHER" id="PTHR15263">
    <property type="entry name" value="I-KAPPA-B-LIKE PROTEIN IKBL"/>
    <property type="match status" value="1"/>
</dbReference>
<evidence type="ECO:0008006" key="10">
    <source>
        <dbReference type="Google" id="ProtNLM"/>
    </source>
</evidence>
<keyword evidence="2" id="KW-0597">Phosphoprotein</keyword>
<evidence type="ECO:0000256" key="1">
    <source>
        <dbReference type="ARBA" id="ARBA00004123"/>
    </source>
</evidence>
<feature type="compositionally biased region" description="Basic residues" evidence="7">
    <location>
        <begin position="69"/>
        <end position="82"/>
    </location>
</feature>
<sequence length="368" mass="42082">MSDAERSKEQVLHEDASYVPAHTDADSDGFNTSRPSATKFRFKSENSSSRHGRSQGKDELETSSATGRDHHHSRRHRHRHSRPPGGANDERHRHRRRERRSHESSRKLRGSDDGAPHDPFAVPPLSPNTAFRESLFDAMADDEGAAYWEGVYGQPIHVYERPATRATSETAGADSLNQMTDEEYAAYVRQKMWEKTHAGLLEERARQERAREAQKREAAEAQRVAAEVERSLRRGEERRRRRTWARRWEEYAAAWERWSQEADSGAKLAANLPWPTLSGGRDEITSSQDGGNSGSTGVRDFFVLGLGLKELGEKEFAARLKEERIKWHPDKVQQRLGGQVDNDMMRDVTAVFQIIDRLWNDTRSKVTM</sequence>
<evidence type="ECO:0000256" key="3">
    <source>
        <dbReference type="ARBA" id="ARBA00022737"/>
    </source>
</evidence>
<evidence type="ECO:0000256" key="4">
    <source>
        <dbReference type="ARBA" id="ARBA00023043"/>
    </source>
</evidence>
<evidence type="ECO:0000313" key="8">
    <source>
        <dbReference type="EMBL" id="KAL1881996.1"/>
    </source>
</evidence>
<dbReference type="InterPro" id="IPR038753">
    <property type="entry name" value="NFKBIL1"/>
</dbReference>
<comment type="subcellular location">
    <subcellularLocation>
        <location evidence="1">Nucleus</location>
    </subcellularLocation>
</comment>
<feature type="coiled-coil region" evidence="6">
    <location>
        <begin position="197"/>
        <end position="238"/>
    </location>
</feature>
<keyword evidence="4" id="KW-0040">ANK repeat</keyword>
<dbReference type="EMBL" id="JAZHXJ010000019">
    <property type="protein sequence ID" value="KAL1881996.1"/>
    <property type="molecule type" value="Genomic_DNA"/>
</dbReference>
<keyword evidence="9" id="KW-1185">Reference proteome</keyword>
<evidence type="ECO:0000256" key="5">
    <source>
        <dbReference type="ARBA" id="ARBA00023242"/>
    </source>
</evidence>
<evidence type="ECO:0000256" key="7">
    <source>
        <dbReference type="SAM" id="MobiDB-lite"/>
    </source>
</evidence>
<gene>
    <name evidence="8" type="ORF">VTK73DRAFT_2978</name>
</gene>
<evidence type="ECO:0000313" key="9">
    <source>
        <dbReference type="Proteomes" id="UP001586593"/>
    </source>
</evidence>
<proteinExistence type="predicted"/>
<organism evidence="8 9">
    <name type="scientific">Phialemonium thermophilum</name>
    <dbReference type="NCBI Taxonomy" id="223376"/>
    <lineage>
        <taxon>Eukaryota</taxon>
        <taxon>Fungi</taxon>
        <taxon>Dikarya</taxon>
        <taxon>Ascomycota</taxon>
        <taxon>Pezizomycotina</taxon>
        <taxon>Sordariomycetes</taxon>
        <taxon>Sordariomycetidae</taxon>
        <taxon>Cephalothecales</taxon>
        <taxon>Cephalothecaceae</taxon>
        <taxon>Phialemonium</taxon>
    </lineage>
</organism>
<protein>
    <recommendedName>
        <fullName evidence="10">J domain-containing protein</fullName>
    </recommendedName>
</protein>
<evidence type="ECO:0000256" key="2">
    <source>
        <dbReference type="ARBA" id="ARBA00022553"/>
    </source>
</evidence>
<dbReference type="PANTHER" id="PTHR15263:SF1">
    <property type="entry name" value="NF-KAPPA-B INHIBITOR-LIKE PROTEIN 1"/>
    <property type="match status" value="1"/>
</dbReference>
<accession>A0ABR3Y281</accession>
<keyword evidence="5" id="KW-0539">Nucleus</keyword>
<comment type="caution">
    <text evidence="8">The sequence shown here is derived from an EMBL/GenBank/DDBJ whole genome shotgun (WGS) entry which is preliminary data.</text>
</comment>
<evidence type="ECO:0000256" key="6">
    <source>
        <dbReference type="SAM" id="Coils"/>
    </source>
</evidence>
<reference evidence="8 9" key="1">
    <citation type="journal article" date="2024" name="Commun. Biol.">
        <title>Comparative genomic analysis of thermophilic fungi reveals convergent evolutionary adaptations and gene losses.</title>
        <authorList>
            <person name="Steindorff A.S."/>
            <person name="Aguilar-Pontes M.V."/>
            <person name="Robinson A.J."/>
            <person name="Andreopoulos B."/>
            <person name="LaButti K."/>
            <person name="Kuo A."/>
            <person name="Mondo S."/>
            <person name="Riley R."/>
            <person name="Otillar R."/>
            <person name="Haridas S."/>
            <person name="Lipzen A."/>
            <person name="Grimwood J."/>
            <person name="Schmutz J."/>
            <person name="Clum A."/>
            <person name="Reid I.D."/>
            <person name="Moisan M.C."/>
            <person name="Butler G."/>
            <person name="Nguyen T.T.M."/>
            <person name="Dewar K."/>
            <person name="Conant G."/>
            <person name="Drula E."/>
            <person name="Henrissat B."/>
            <person name="Hansel C."/>
            <person name="Singer S."/>
            <person name="Hutchinson M.I."/>
            <person name="de Vries R.P."/>
            <person name="Natvig D.O."/>
            <person name="Powell A.J."/>
            <person name="Tsang A."/>
            <person name="Grigoriev I.V."/>
        </authorList>
    </citation>
    <scope>NUCLEOTIDE SEQUENCE [LARGE SCALE GENOMIC DNA]</scope>
    <source>
        <strain evidence="8 9">ATCC 24622</strain>
    </source>
</reference>
<feature type="compositionally biased region" description="Basic and acidic residues" evidence="7">
    <location>
        <begin position="1"/>
        <end position="16"/>
    </location>
</feature>